<dbReference type="InterPro" id="IPR018580">
    <property type="entry name" value="Uncharacterised_YfhO"/>
</dbReference>
<feature type="transmembrane region" description="Helical" evidence="1">
    <location>
        <begin position="299"/>
        <end position="318"/>
    </location>
</feature>
<dbReference type="STRING" id="1499966.U14_03192"/>
<protein>
    <recommendedName>
        <fullName evidence="4">Bacterial membrane protein YfhO</fullName>
    </recommendedName>
</protein>
<dbReference type="Pfam" id="PF09586">
    <property type="entry name" value="YfhO"/>
    <property type="match status" value="1"/>
</dbReference>
<feature type="transmembrane region" description="Helical" evidence="1">
    <location>
        <begin position="406"/>
        <end position="428"/>
    </location>
</feature>
<reference evidence="2 3" key="1">
    <citation type="journal article" date="2015" name="PeerJ">
        <title>First genomic representation of candidate bacterial phylum KSB3 points to enhanced environmental sensing as a trigger of wastewater bulking.</title>
        <authorList>
            <person name="Sekiguchi Y."/>
            <person name="Ohashi A."/>
            <person name="Parks D.H."/>
            <person name="Yamauchi T."/>
            <person name="Tyson G.W."/>
            <person name="Hugenholtz P."/>
        </authorList>
    </citation>
    <scope>NUCLEOTIDE SEQUENCE [LARGE SCALE GENOMIC DNA]</scope>
</reference>
<feature type="transmembrane region" description="Helical" evidence="1">
    <location>
        <begin position="152"/>
        <end position="170"/>
    </location>
</feature>
<evidence type="ECO:0000313" key="3">
    <source>
        <dbReference type="Proteomes" id="UP000030700"/>
    </source>
</evidence>
<gene>
    <name evidence="2" type="ORF">U14_03192</name>
</gene>
<feature type="transmembrane region" description="Helical" evidence="1">
    <location>
        <begin position="448"/>
        <end position="470"/>
    </location>
</feature>
<dbReference type="Proteomes" id="UP000030700">
    <property type="component" value="Unassembled WGS sequence"/>
</dbReference>
<dbReference type="HOGENOM" id="CLU_008305_1_0_0"/>
<evidence type="ECO:0000256" key="1">
    <source>
        <dbReference type="SAM" id="Phobius"/>
    </source>
</evidence>
<proteinExistence type="predicted"/>
<keyword evidence="1" id="KW-0472">Membrane</keyword>
<dbReference type="PANTHER" id="PTHR38454:SF1">
    <property type="entry name" value="INTEGRAL MEMBRANE PROTEIN"/>
    <property type="match status" value="1"/>
</dbReference>
<name>A0A081BNI0_9BACT</name>
<feature type="transmembrane region" description="Helical" evidence="1">
    <location>
        <begin position="12"/>
        <end position="29"/>
    </location>
</feature>
<sequence>MIQHCKNDHRFFLEKEFWLLFLLVLIFFYRPLFGGEIFFFRDISAYSFAEKQFWLNSLNAGEIPYWNPYMFGGEPFFNNMFTSSLYPLNLIFFLLPFLQAFNWFIVAHFLFSASSAYFCARTLGLKPVSSVVVGIIYTFSGGMLSLANLPGLYTDMPYLPLMLACWHFFLLERKRSWFLLCVGSGVFQALAWSHEGNELTMLLLLVWTVGYRYPEKSVMYRLFLFGVLTGCILGISAILIVPGIGILSQAGRKYLFSYENFTEHSLHPKRLFELIFPYFSGVLNNYWGGSLSSNKQVPFILNIYFGGGVLLFGVFGGCEKGDSHSVFSPLIRRSCLIIACCFLILSLGKYLPFFHVFYQRVPFSNLFLHSPSKLVVGMLFPMAILAGYASERYFGESEMTPQFRRCIIAITWGTAALFLLIAAAYWGFGSRAAQWMGEFFQQTDTRTMHNGLAHSFGTTASIMFLLALLVQFRRSRYARWQHWVFGIILLLDLWNAGSAFNPYAPGDFFAKPPDILPVIQQEIGDGYLFRDESIAASSFHYPTNDSTLWEMQWHLETFSRYIGGFRFGIPTIFNEDASGLGQKYVMMLWLRIGRLSPEALSIVQKLPVLSLAAVRLIITPEAISSPGVERIAEIPNDSNLRFFLYRNRNAVNRVEFVTEVKEFSLSDTYYNQNVFAEIFSPSFHPRETVLLFKEELASAQSFLQSMTTEKQTQAISSMNPPQIRKRERTLNASTYEVKVAQPGYLVFTEPIYPEWEATVDGKPAPQLRANLAFTAIPIPAGEHIVTRKYVPRLFYDGAWISLGFCVLTVILTQKRFGIVTA</sequence>
<keyword evidence="3" id="KW-1185">Reference proteome</keyword>
<accession>A0A081BNI0</accession>
<feature type="transmembrane region" description="Helical" evidence="1">
    <location>
        <begin position="482"/>
        <end position="504"/>
    </location>
</feature>
<feature type="transmembrane region" description="Helical" evidence="1">
    <location>
        <begin position="374"/>
        <end position="394"/>
    </location>
</feature>
<keyword evidence="1" id="KW-1133">Transmembrane helix</keyword>
<feature type="transmembrane region" description="Helical" evidence="1">
    <location>
        <begin position="123"/>
        <end position="146"/>
    </location>
</feature>
<dbReference type="PANTHER" id="PTHR38454">
    <property type="entry name" value="INTEGRAL MEMBRANE PROTEIN-RELATED"/>
    <property type="match status" value="1"/>
</dbReference>
<feature type="transmembrane region" description="Helical" evidence="1">
    <location>
        <begin position="222"/>
        <end position="250"/>
    </location>
</feature>
<organism evidence="2 3">
    <name type="scientific">Candidatus Moduliflexus flocculans</name>
    <dbReference type="NCBI Taxonomy" id="1499966"/>
    <lineage>
        <taxon>Bacteria</taxon>
        <taxon>Candidatus Moduliflexota</taxon>
        <taxon>Candidatus Moduliflexia</taxon>
        <taxon>Candidatus Moduliflexales</taxon>
        <taxon>Candidatus Moduliflexaceae</taxon>
    </lineage>
</organism>
<feature type="transmembrane region" description="Helical" evidence="1">
    <location>
        <begin position="90"/>
        <end position="111"/>
    </location>
</feature>
<evidence type="ECO:0000313" key="2">
    <source>
        <dbReference type="EMBL" id="GAK51946.1"/>
    </source>
</evidence>
<evidence type="ECO:0008006" key="4">
    <source>
        <dbReference type="Google" id="ProtNLM"/>
    </source>
</evidence>
<dbReference type="EMBL" id="DF820458">
    <property type="protein sequence ID" value="GAK51946.1"/>
    <property type="molecule type" value="Genomic_DNA"/>
</dbReference>
<keyword evidence="1" id="KW-0812">Transmembrane</keyword>
<feature type="transmembrane region" description="Helical" evidence="1">
    <location>
        <begin position="330"/>
        <end position="354"/>
    </location>
</feature>
<dbReference type="AlphaFoldDB" id="A0A081BNI0"/>